<keyword evidence="3" id="KW-1185">Reference proteome</keyword>
<comment type="caution">
    <text evidence="2">The sequence shown here is derived from an EMBL/GenBank/DDBJ whole genome shotgun (WGS) entry which is preliminary data.</text>
</comment>
<name>A0A9P5XE56_9AGAR</name>
<feature type="non-terminal residue" evidence="2">
    <location>
        <position position="1"/>
    </location>
</feature>
<accession>A0A9P5XE56</accession>
<dbReference type="EMBL" id="MU151182">
    <property type="protein sequence ID" value="KAF9447890.1"/>
    <property type="molecule type" value="Genomic_DNA"/>
</dbReference>
<evidence type="ECO:0000256" key="1">
    <source>
        <dbReference type="SAM" id="Phobius"/>
    </source>
</evidence>
<evidence type="ECO:0008006" key="4">
    <source>
        <dbReference type="Google" id="ProtNLM"/>
    </source>
</evidence>
<keyword evidence="1" id="KW-0472">Membrane</keyword>
<evidence type="ECO:0000313" key="3">
    <source>
        <dbReference type="Proteomes" id="UP000807342"/>
    </source>
</evidence>
<reference evidence="2" key="1">
    <citation type="submission" date="2020-11" db="EMBL/GenBank/DDBJ databases">
        <authorList>
            <consortium name="DOE Joint Genome Institute"/>
            <person name="Ahrendt S."/>
            <person name="Riley R."/>
            <person name="Andreopoulos W."/>
            <person name="Labutti K."/>
            <person name="Pangilinan J."/>
            <person name="Ruiz-Duenas F.J."/>
            <person name="Barrasa J.M."/>
            <person name="Sanchez-Garcia M."/>
            <person name="Camarero S."/>
            <person name="Miyauchi S."/>
            <person name="Serrano A."/>
            <person name="Linde D."/>
            <person name="Babiker R."/>
            <person name="Drula E."/>
            <person name="Ayuso-Fernandez I."/>
            <person name="Pacheco R."/>
            <person name="Padilla G."/>
            <person name="Ferreira P."/>
            <person name="Barriuso J."/>
            <person name="Kellner H."/>
            <person name="Castanera R."/>
            <person name="Alfaro M."/>
            <person name="Ramirez L."/>
            <person name="Pisabarro A.G."/>
            <person name="Kuo A."/>
            <person name="Tritt A."/>
            <person name="Lipzen A."/>
            <person name="He G."/>
            <person name="Yan M."/>
            <person name="Ng V."/>
            <person name="Cullen D."/>
            <person name="Martin F."/>
            <person name="Rosso M.-N."/>
            <person name="Henrissat B."/>
            <person name="Hibbett D."/>
            <person name="Martinez A.T."/>
            <person name="Grigoriev I.V."/>
        </authorList>
    </citation>
    <scope>NUCLEOTIDE SEQUENCE</scope>
    <source>
        <strain evidence="2">MF-IS2</strain>
    </source>
</reference>
<protein>
    <recommendedName>
        <fullName evidence="4">MARVEL domain-containing protein</fullName>
    </recommendedName>
</protein>
<sequence>RRRSVFAGLAMEAEWKSARAWAKKIAAVDAFGVVVWGAVFVFVLVGKRCPSGGFEGWCNAYNVSSACACLLCIAFAVSIFFDVKDLHTSKASPRTR</sequence>
<keyword evidence="1" id="KW-1133">Transmembrane helix</keyword>
<feature type="non-terminal residue" evidence="2">
    <location>
        <position position="96"/>
    </location>
</feature>
<dbReference type="Proteomes" id="UP000807342">
    <property type="component" value="Unassembled WGS sequence"/>
</dbReference>
<keyword evidence="1" id="KW-0812">Transmembrane</keyword>
<feature type="transmembrane region" description="Helical" evidence="1">
    <location>
        <begin position="60"/>
        <end position="81"/>
    </location>
</feature>
<proteinExistence type="predicted"/>
<dbReference type="OrthoDB" id="3253553at2759"/>
<dbReference type="AlphaFoldDB" id="A0A9P5XE56"/>
<evidence type="ECO:0000313" key="2">
    <source>
        <dbReference type="EMBL" id="KAF9447890.1"/>
    </source>
</evidence>
<organism evidence="2 3">
    <name type="scientific">Macrolepiota fuliginosa MF-IS2</name>
    <dbReference type="NCBI Taxonomy" id="1400762"/>
    <lineage>
        <taxon>Eukaryota</taxon>
        <taxon>Fungi</taxon>
        <taxon>Dikarya</taxon>
        <taxon>Basidiomycota</taxon>
        <taxon>Agaricomycotina</taxon>
        <taxon>Agaricomycetes</taxon>
        <taxon>Agaricomycetidae</taxon>
        <taxon>Agaricales</taxon>
        <taxon>Agaricineae</taxon>
        <taxon>Agaricaceae</taxon>
        <taxon>Macrolepiota</taxon>
    </lineage>
</organism>
<gene>
    <name evidence="2" type="ORF">P691DRAFT_651110</name>
</gene>
<feature type="transmembrane region" description="Helical" evidence="1">
    <location>
        <begin position="21"/>
        <end position="45"/>
    </location>
</feature>